<feature type="transmembrane region" description="Helical" evidence="1">
    <location>
        <begin position="198"/>
        <end position="226"/>
    </location>
</feature>
<evidence type="ECO:0000313" key="2">
    <source>
        <dbReference type="EMBL" id="SMF07614.1"/>
    </source>
</evidence>
<feature type="transmembrane region" description="Helical" evidence="1">
    <location>
        <begin position="173"/>
        <end position="192"/>
    </location>
</feature>
<dbReference type="EMBL" id="FWZT01000004">
    <property type="protein sequence ID" value="SMF07614.1"/>
    <property type="molecule type" value="Genomic_DNA"/>
</dbReference>
<accession>A0A1Y6BG74</accession>
<reference evidence="3" key="1">
    <citation type="submission" date="2017-04" db="EMBL/GenBank/DDBJ databases">
        <authorList>
            <person name="Varghese N."/>
            <person name="Submissions S."/>
        </authorList>
    </citation>
    <scope>NUCLEOTIDE SEQUENCE [LARGE SCALE GENOMIC DNA]</scope>
    <source>
        <strain evidence="3">RKEM611</strain>
    </source>
</reference>
<evidence type="ECO:0008006" key="4">
    <source>
        <dbReference type="Google" id="ProtNLM"/>
    </source>
</evidence>
<keyword evidence="1" id="KW-0472">Membrane</keyword>
<keyword evidence="1" id="KW-0812">Transmembrane</keyword>
<feature type="transmembrane region" description="Helical" evidence="1">
    <location>
        <begin position="247"/>
        <end position="268"/>
    </location>
</feature>
<evidence type="ECO:0000313" key="3">
    <source>
        <dbReference type="Proteomes" id="UP000192907"/>
    </source>
</evidence>
<dbReference type="Proteomes" id="UP000192907">
    <property type="component" value="Unassembled WGS sequence"/>
</dbReference>
<evidence type="ECO:0000256" key="1">
    <source>
        <dbReference type="SAM" id="Phobius"/>
    </source>
</evidence>
<protein>
    <recommendedName>
        <fullName evidence="4">7TM diverse intracellular signalling</fullName>
    </recommendedName>
</protein>
<organism evidence="2 3">
    <name type="scientific">Pseudobacteriovorax antillogorgiicola</name>
    <dbReference type="NCBI Taxonomy" id="1513793"/>
    <lineage>
        <taxon>Bacteria</taxon>
        <taxon>Pseudomonadati</taxon>
        <taxon>Bdellovibrionota</taxon>
        <taxon>Oligoflexia</taxon>
        <taxon>Oligoflexales</taxon>
        <taxon>Pseudobacteriovoracaceae</taxon>
        <taxon>Pseudobacteriovorax</taxon>
    </lineage>
</organism>
<sequence length="352" mass="40156">MQDLARGGQLSSFYELLQNEGTLPLQGEWLMFRGVLLQPDQIQSYRSQVNIENLIHLPHRLPFDQRSDELSLLLEIPFIPADQPLFIQTRCHWIPHQVWVVGPDLIQPSQPKINCGTSKLDQSKPGWQEASWSINQDGRHFILIHLRNPDKIPSVYFEPPTIRHEKDFIPTSFKIIGFGLALLAFQFALWHSHMDRFAAVYIGFVTIKWLLAENILLVVFNLANLAQWQKLNLAFTSVLFILLSRPYFGLQVLSLFLAALFGSFLIFLESQSFFKHFHTWQALSLGLFIPAIASLPVSELMNLRQGVRIGLAIALILGEDLLIPGQHLLTLWPFALGLVAYDLEQSVRTKAT</sequence>
<feature type="transmembrane region" description="Helical" evidence="1">
    <location>
        <begin position="280"/>
        <end position="297"/>
    </location>
</feature>
<proteinExistence type="predicted"/>
<name>A0A1Y6BG74_9BACT</name>
<gene>
    <name evidence="2" type="ORF">SAMN06296036_104226</name>
</gene>
<keyword evidence="1" id="KW-1133">Transmembrane helix</keyword>
<dbReference type="AlphaFoldDB" id="A0A1Y6BG74"/>
<keyword evidence="3" id="KW-1185">Reference proteome</keyword>